<accession>A0AAD0WQE0</accession>
<evidence type="ECO:0008006" key="3">
    <source>
        <dbReference type="Google" id="ProtNLM"/>
    </source>
</evidence>
<dbReference type="InterPro" id="IPR011738">
    <property type="entry name" value="Phage_CHP"/>
</dbReference>
<dbReference type="RefSeq" id="WP_118885894.1">
    <property type="nucleotide sequence ID" value="NZ_CP032100.1"/>
</dbReference>
<proteinExistence type="predicted"/>
<dbReference type="KEGG" id="asui:ASUIS_0847"/>
<protein>
    <recommendedName>
        <fullName evidence="3">Phage gp6-like head-tail connector protein</fullName>
    </recommendedName>
</protein>
<dbReference type="NCBIfam" id="TIGR02215">
    <property type="entry name" value="phage_chp_gp8"/>
    <property type="match status" value="1"/>
</dbReference>
<sequence>MIVQKVVPTQTDIDNILSLAVAKKFIKVIDIEDDTDIQDFINSAITEAQDITNRQFASATYEMYLSNFPGENFKFQKNPVQEIVSIEYMDINGVYQTIDSTSYYLFNEYEVGKIVFNTTPNVQIKNHKQAVRITFKSGYTTNFPADLRQWLKVRVSTLYEFREELTAGVSIAKNNHVDSILQRYRIRS</sequence>
<evidence type="ECO:0000313" key="2">
    <source>
        <dbReference type="Proteomes" id="UP000263040"/>
    </source>
</evidence>
<dbReference type="EMBL" id="CP032100">
    <property type="protein sequence ID" value="AXX89338.1"/>
    <property type="molecule type" value="Genomic_DNA"/>
</dbReference>
<name>A0AAD0WQE0_9BACT</name>
<evidence type="ECO:0000313" key="1">
    <source>
        <dbReference type="EMBL" id="AXX89338.1"/>
    </source>
</evidence>
<dbReference type="Gene3D" id="1.10.3230.30">
    <property type="entry name" value="Phage gp6-like head-tail connector protein"/>
    <property type="match status" value="1"/>
</dbReference>
<reference evidence="1 2" key="1">
    <citation type="submission" date="2018-08" db="EMBL/GenBank/DDBJ databases">
        <title>Complete genome of the Arcobacter suis type strain LMG 26152.</title>
        <authorList>
            <person name="Miller W.G."/>
            <person name="Yee E."/>
            <person name="Bono J.L."/>
        </authorList>
    </citation>
    <scope>NUCLEOTIDE SEQUENCE [LARGE SCALE GENOMIC DNA]</scope>
    <source>
        <strain evidence="1 2">CECT 7833</strain>
    </source>
</reference>
<dbReference type="Proteomes" id="UP000263040">
    <property type="component" value="Chromosome"/>
</dbReference>
<keyword evidence="2" id="KW-1185">Reference proteome</keyword>
<gene>
    <name evidence="1" type="ORF">ASUIS_0847</name>
</gene>
<dbReference type="CDD" id="cd08054">
    <property type="entry name" value="gp6"/>
    <property type="match status" value="1"/>
</dbReference>
<dbReference type="AlphaFoldDB" id="A0AAD0WQE0"/>
<organism evidence="1 2">
    <name type="scientific">Arcobacter suis CECT 7833</name>
    <dbReference type="NCBI Taxonomy" id="663365"/>
    <lineage>
        <taxon>Bacteria</taxon>
        <taxon>Pseudomonadati</taxon>
        <taxon>Campylobacterota</taxon>
        <taxon>Epsilonproteobacteria</taxon>
        <taxon>Campylobacterales</taxon>
        <taxon>Arcobacteraceae</taxon>
        <taxon>Arcobacter</taxon>
    </lineage>
</organism>